<feature type="region of interest" description="Disordered" evidence="2">
    <location>
        <begin position="432"/>
        <end position="453"/>
    </location>
</feature>
<dbReference type="SUPFAM" id="SSF58113">
    <property type="entry name" value="Apolipoprotein A-I"/>
    <property type="match status" value="1"/>
</dbReference>
<keyword evidence="3" id="KW-0472">Membrane</keyword>
<dbReference type="PANTHER" id="PTHR34360">
    <property type="entry name" value="OS08G0519400 PROTEIN"/>
    <property type="match status" value="1"/>
</dbReference>
<dbReference type="PANTHER" id="PTHR34360:SF4">
    <property type="entry name" value="OS09G0497700 PROTEIN"/>
    <property type="match status" value="1"/>
</dbReference>
<evidence type="ECO:0000256" key="1">
    <source>
        <dbReference type="SAM" id="Coils"/>
    </source>
</evidence>
<keyword evidence="3" id="KW-0812">Transmembrane</keyword>
<proteinExistence type="predicted"/>
<accession>A0A5J9TFB8</accession>
<comment type="caution">
    <text evidence="5">The sequence shown here is derived from an EMBL/GenBank/DDBJ whole genome shotgun (WGS) entry which is preliminary data.</text>
</comment>
<keyword evidence="6" id="KW-1185">Reference proteome</keyword>
<evidence type="ECO:0000256" key="4">
    <source>
        <dbReference type="SAM" id="SignalP"/>
    </source>
</evidence>
<dbReference type="Gramene" id="TVU10100">
    <property type="protein sequence ID" value="TVU10100"/>
    <property type="gene ID" value="EJB05_43608"/>
</dbReference>
<feature type="transmembrane region" description="Helical" evidence="3">
    <location>
        <begin position="401"/>
        <end position="422"/>
    </location>
</feature>
<protein>
    <submittedName>
        <fullName evidence="5">Uncharacterized protein</fullName>
    </submittedName>
</protein>
<evidence type="ECO:0000313" key="5">
    <source>
        <dbReference type="EMBL" id="TVU10100.1"/>
    </source>
</evidence>
<organism evidence="5 6">
    <name type="scientific">Eragrostis curvula</name>
    <name type="common">weeping love grass</name>
    <dbReference type="NCBI Taxonomy" id="38414"/>
    <lineage>
        <taxon>Eukaryota</taxon>
        <taxon>Viridiplantae</taxon>
        <taxon>Streptophyta</taxon>
        <taxon>Embryophyta</taxon>
        <taxon>Tracheophyta</taxon>
        <taxon>Spermatophyta</taxon>
        <taxon>Magnoliopsida</taxon>
        <taxon>Liliopsida</taxon>
        <taxon>Poales</taxon>
        <taxon>Poaceae</taxon>
        <taxon>PACMAD clade</taxon>
        <taxon>Chloridoideae</taxon>
        <taxon>Eragrostideae</taxon>
        <taxon>Eragrostidinae</taxon>
        <taxon>Eragrostis</taxon>
    </lineage>
</organism>
<feature type="compositionally biased region" description="Basic residues" evidence="2">
    <location>
        <begin position="441"/>
        <end position="453"/>
    </location>
</feature>
<dbReference type="Gene3D" id="1.20.120.20">
    <property type="entry name" value="Apolipoprotein"/>
    <property type="match status" value="1"/>
</dbReference>
<keyword evidence="4" id="KW-0732">Signal</keyword>
<dbReference type="Gene3D" id="1.10.287.1490">
    <property type="match status" value="1"/>
</dbReference>
<dbReference type="OrthoDB" id="2017695at2759"/>
<evidence type="ECO:0000313" key="6">
    <source>
        <dbReference type="Proteomes" id="UP000324897"/>
    </source>
</evidence>
<evidence type="ECO:0000256" key="3">
    <source>
        <dbReference type="SAM" id="Phobius"/>
    </source>
</evidence>
<feature type="chain" id="PRO_5023935054" evidence="4">
    <location>
        <begin position="24"/>
        <end position="453"/>
    </location>
</feature>
<feature type="signal peptide" evidence="4">
    <location>
        <begin position="1"/>
        <end position="23"/>
    </location>
</feature>
<evidence type="ECO:0000256" key="2">
    <source>
        <dbReference type="SAM" id="MobiDB-lite"/>
    </source>
</evidence>
<feature type="coiled-coil region" evidence="1">
    <location>
        <begin position="54"/>
        <end position="201"/>
    </location>
</feature>
<dbReference type="Proteomes" id="UP000324897">
    <property type="component" value="Chromosome 3"/>
</dbReference>
<reference evidence="5 6" key="1">
    <citation type="journal article" date="2019" name="Sci. Rep.">
        <title>A high-quality genome of Eragrostis curvula grass provides insights into Poaceae evolution and supports new strategies to enhance forage quality.</title>
        <authorList>
            <person name="Carballo J."/>
            <person name="Santos B.A.C.M."/>
            <person name="Zappacosta D."/>
            <person name="Garbus I."/>
            <person name="Selva J.P."/>
            <person name="Gallo C.A."/>
            <person name="Diaz A."/>
            <person name="Albertini E."/>
            <person name="Caccamo M."/>
            <person name="Echenique V."/>
        </authorList>
    </citation>
    <scope>NUCLEOTIDE SEQUENCE [LARGE SCALE GENOMIC DNA]</scope>
    <source>
        <strain evidence="6">cv. Victoria</strain>
        <tissue evidence="5">Leaf</tissue>
    </source>
</reference>
<dbReference type="AlphaFoldDB" id="A0A5J9TFB8"/>
<keyword evidence="1" id="KW-0175">Coiled coil</keyword>
<gene>
    <name evidence="5" type="ORF">EJB05_43608</name>
</gene>
<keyword evidence="3" id="KW-1133">Transmembrane helix</keyword>
<name>A0A5J9TFB8_9POAL</name>
<sequence>MRLLAAAALLLLVALAAAGSAAAQDAAVEGVVPAAEEVAANARAKEAAVLAAEVDQLRAKISGLDSRIAEQTLELKTKDDAIETLKNVIEEETRKLATLQSEITSVKAKGSLAAEEQANKANAHAIELEKQIEKLKKDIKAQNSKKAALEARAGDAERKVQELNAKLEKLQRTSDEQKRRIQKTEQALKAAEEELLKVQLETTTKLKQLREVHGAWLPPWLATHAARSVELISNHWNEHGKPVANSLLQKASEISVEAKKWAKPHLETAKTKWVPVAKENWVTLKTNAEPYVRMASKKSVEVYQASKDFITPHLVNAREVADPYLQEAKKRSKPYVDQVAMATKPHVEKIRTTLKPYTKRAVHAYEMFLEKATTYHKQAQATILDYLREHELTKEFATEEVAWYLASALLVMPVLVVYTLLIETFCTKKQKKSPRSGAANHGHRRHKRRHADK</sequence>
<dbReference type="EMBL" id="RWGY01000039">
    <property type="protein sequence ID" value="TVU10100.1"/>
    <property type="molecule type" value="Genomic_DNA"/>
</dbReference>